<dbReference type="SUPFAM" id="SSF53720">
    <property type="entry name" value="ALDH-like"/>
    <property type="match status" value="1"/>
</dbReference>
<name>A0ABS0X2D9_9ACTN</name>
<reference evidence="1 2" key="1">
    <citation type="submission" date="2020-12" db="EMBL/GenBank/DDBJ databases">
        <title>Streptomyces typhae sp. nov., a novel endophytic actinomycete isolated from the root of cattail pollen (Typha angustifolia L.).</title>
        <authorList>
            <person name="Peng C."/>
            <person name="Liu C."/>
        </authorList>
    </citation>
    <scope>NUCLEOTIDE SEQUENCE [LARGE SCALE GENOMIC DNA]</scope>
    <source>
        <strain evidence="1 2">JCM 4753</strain>
    </source>
</reference>
<gene>
    <name evidence="1" type="ORF">JGB26_09390</name>
</gene>
<dbReference type="EMBL" id="JAEKOZ010000004">
    <property type="protein sequence ID" value="MBJ3807323.1"/>
    <property type="molecule type" value="Genomic_DNA"/>
</dbReference>
<sequence>MRGPDDEAPVVSAYRRGDWQPSLDTAPLPGATRTRLALVPHIVAHSDRRWWDTARAGLPPLADRRELVLSALELFRHGTVTVGGIGPQSAAAFRAALWESAGLPGPLVERWGAMLYEGAARREAVAPDDALALVSLPGNTFTCLDSVLEQAERSAGVWVRPSRREPLSAARLLAALLAVGWPPHRLGLYPTEQHTLHGLLKLTDRHVVYGGAGLAASVRDSPALTLHGPGRGCALVPPGAASESIDDTVAWLLPLVAADSGRFCSNVRTIVCVDHDPEPLAKALSTALDALHPGPAPDPADPHWPLTAFREPGEADRAAASVRDALRPGDRLLTREPTVITSTGPGTGAGGDVYVRPQLALLQGDLSDLSDLSAPSHPLIGHEVPFPFTAVLGTTAEAARTLADEALFVYRPPATPGGVP</sequence>
<dbReference type="Proteomes" id="UP000634780">
    <property type="component" value="Unassembled WGS sequence"/>
</dbReference>
<dbReference type="RefSeq" id="WP_190115841.1">
    <property type="nucleotide sequence ID" value="NZ_BMVR01000004.1"/>
</dbReference>
<keyword evidence="2" id="KW-1185">Reference proteome</keyword>
<accession>A0ABS0X2D9</accession>
<proteinExistence type="predicted"/>
<protein>
    <submittedName>
        <fullName evidence="1">Uncharacterized protein</fullName>
    </submittedName>
</protein>
<evidence type="ECO:0000313" key="2">
    <source>
        <dbReference type="Proteomes" id="UP000634780"/>
    </source>
</evidence>
<evidence type="ECO:0000313" key="1">
    <source>
        <dbReference type="EMBL" id="MBJ3807323.1"/>
    </source>
</evidence>
<organism evidence="1 2">
    <name type="scientific">Streptomyces flavofungini</name>
    <dbReference type="NCBI Taxonomy" id="68200"/>
    <lineage>
        <taxon>Bacteria</taxon>
        <taxon>Bacillati</taxon>
        <taxon>Actinomycetota</taxon>
        <taxon>Actinomycetes</taxon>
        <taxon>Kitasatosporales</taxon>
        <taxon>Streptomycetaceae</taxon>
        <taxon>Streptomyces</taxon>
    </lineage>
</organism>
<dbReference type="InterPro" id="IPR016161">
    <property type="entry name" value="Ald_DH/histidinol_DH"/>
</dbReference>
<comment type="caution">
    <text evidence="1">The sequence shown here is derived from an EMBL/GenBank/DDBJ whole genome shotgun (WGS) entry which is preliminary data.</text>
</comment>